<keyword evidence="10 12" id="KW-0131">Cell cycle</keyword>
<dbReference type="GO" id="GO:0006270">
    <property type="term" value="P:DNA replication initiation"/>
    <property type="evidence" value="ECO:0007669"/>
    <property type="project" value="UniProtKB-UniRule"/>
</dbReference>
<evidence type="ECO:0000256" key="4">
    <source>
        <dbReference type="ARBA" id="ARBA00022741"/>
    </source>
</evidence>
<evidence type="ECO:0000256" key="5">
    <source>
        <dbReference type="ARBA" id="ARBA00022801"/>
    </source>
</evidence>
<dbReference type="InterPro" id="IPR031327">
    <property type="entry name" value="MCM"/>
</dbReference>
<comment type="subunit">
    <text evidence="12">Component of the MCM2-7 complex.</text>
</comment>
<evidence type="ECO:0000256" key="13">
    <source>
        <dbReference type="SAM" id="MobiDB-lite"/>
    </source>
</evidence>
<dbReference type="GO" id="GO:0017116">
    <property type="term" value="F:single-stranded DNA helicase activity"/>
    <property type="evidence" value="ECO:0007669"/>
    <property type="project" value="TreeGrafter"/>
</dbReference>
<dbReference type="InterPro" id="IPR001208">
    <property type="entry name" value="MCM_dom"/>
</dbReference>
<dbReference type="GO" id="GO:0006267">
    <property type="term" value="P:pre-replicative complex assembly involved in nuclear cell cycle DNA replication"/>
    <property type="evidence" value="ECO:0007669"/>
    <property type="project" value="UniProtKB-ARBA"/>
</dbReference>
<evidence type="ECO:0000256" key="12">
    <source>
        <dbReference type="RuleBase" id="RU368063"/>
    </source>
</evidence>
<reference evidence="16" key="1">
    <citation type="journal article" date="2016" name="Genome Announc.">
        <title>Genome sequences of three species of Hanseniaspora isolated from spontaneous wine fermentations.</title>
        <authorList>
            <person name="Sternes P.R."/>
            <person name="Lee D."/>
            <person name="Kutyna D.R."/>
            <person name="Borneman A.R."/>
        </authorList>
    </citation>
    <scope>NUCLEOTIDE SEQUENCE [LARGE SCALE GENOMIC DNA]</scope>
    <source>
        <strain evidence="16">AWRI3579</strain>
    </source>
</reference>
<dbReference type="InterPro" id="IPR041562">
    <property type="entry name" value="MCM_lid"/>
</dbReference>
<dbReference type="GO" id="GO:0071162">
    <property type="term" value="C:CMG complex"/>
    <property type="evidence" value="ECO:0007669"/>
    <property type="project" value="UniProtKB-ARBA"/>
</dbReference>
<feature type="region of interest" description="Disordered" evidence="13">
    <location>
        <begin position="108"/>
        <end position="146"/>
    </location>
</feature>
<proteinExistence type="inferred from homology"/>
<keyword evidence="16" id="KW-1185">Reference proteome</keyword>
<keyword evidence="6 12" id="KW-0347">Helicase</keyword>
<dbReference type="PANTHER" id="PTHR11630:SF42">
    <property type="entry name" value="DNA REPLICATION LICENSING FACTOR MCM5"/>
    <property type="match status" value="1"/>
</dbReference>
<gene>
    <name evidence="15" type="ORF">AWRI3579_g1995</name>
</gene>
<evidence type="ECO:0000256" key="7">
    <source>
        <dbReference type="ARBA" id="ARBA00022840"/>
    </source>
</evidence>
<dbReference type="Gene3D" id="2.40.50.140">
    <property type="entry name" value="Nucleic acid-binding proteins"/>
    <property type="match status" value="1"/>
</dbReference>
<keyword evidence="7 11" id="KW-0067">ATP-binding</keyword>
<dbReference type="OrthoDB" id="10036721at2759"/>
<keyword evidence="4 11" id="KW-0547">Nucleotide-binding</keyword>
<evidence type="ECO:0000256" key="2">
    <source>
        <dbReference type="ARBA" id="ARBA00008010"/>
    </source>
</evidence>
<dbReference type="SUPFAM" id="SSF50249">
    <property type="entry name" value="Nucleic acid-binding proteins"/>
    <property type="match status" value="1"/>
</dbReference>
<comment type="caution">
    <text evidence="15">The sequence shown here is derived from an EMBL/GenBank/DDBJ whole genome shotgun (WGS) entry which is preliminary data.</text>
</comment>
<comment type="function">
    <text evidence="12">Acts as component of the MCM2-7 complex (MCM complex) which is the replicative helicase essential for 'once per cell cycle' DNA replication initiation and elongation in eukaryotic cells. The active ATPase sites in the MCM2-7 ring are formed through the interaction surfaces of two neighboring subunits such that a critical structure of a conserved arginine finger motif is provided in trans relative to the ATP-binding site of the Walker A box of the adjacent subunit. The six ATPase active sites, however, are likely to contribute differentially to the complex helicase activity.</text>
</comment>
<evidence type="ECO:0000256" key="10">
    <source>
        <dbReference type="ARBA" id="ARBA00023306"/>
    </source>
</evidence>
<dbReference type="InterPro" id="IPR027925">
    <property type="entry name" value="MCM_N"/>
</dbReference>
<comment type="catalytic activity">
    <reaction evidence="12">
        <text>ATP + H2O = ADP + phosphate + H(+)</text>
        <dbReference type="Rhea" id="RHEA:13065"/>
        <dbReference type="ChEBI" id="CHEBI:15377"/>
        <dbReference type="ChEBI" id="CHEBI:15378"/>
        <dbReference type="ChEBI" id="CHEBI:30616"/>
        <dbReference type="ChEBI" id="CHEBI:43474"/>
        <dbReference type="ChEBI" id="CHEBI:456216"/>
        <dbReference type="EC" id="3.6.4.12"/>
    </reaction>
</comment>
<dbReference type="Pfam" id="PF17855">
    <property type="entry name" value="MCM_lid"/>
    <property type="match status" value="1"/>
</dbReference>
<feature type="compositionally biased region" description="Low complexity" evidence="13">
    <location>
        <begin position="649"/>
        <end position="666"/>
    </location>
</feature>
<dbReference type="GO" id="GO:0005656">
    <property type="term" value="C:nuclear pre-replicative complex"/>
    <property type="evidence" value="ECO:0007669"/>
    <property type="project" value="UniProtKB-ARBA"/>
</dbReference>
<evidence type="ECO:0000256" key="8">
    <source>
        <dbReference type="ARBA" id="ARBA00023125"/>
    </source>
</evidence>
<dbReference type="Pfam" id="PF21933">
    <property type="entry name" value="MCM5_C"/>
    <property type="match status" value="1"/>
</dbReference>
<dbReference type="GO" id="GO:0003697">
    <property type="term" value="F:single-stranded DNA binding"/>
    <property type="evidence" value="ECO:0007669"/>
    <property type="project" value="TreeGrafter"/>
</dbReference>
<dbReference type="FunFam" id="3.40.50.300:FF:000241">
    <property type="entry name" value="DNA helicase"/>
    <property type="match status" value="1"/>
</dbReference>
<evidence type="ECO:0000256" key="1">
    <source>
        <dbReference type="ARBA" id="ARBA00004123"/>
    </source>
</evidence>
<dbReference type="GO" id="GO:0043596">
    <property type="term" value="C:nuclear replication fork"/>
    <property type="evidence" value="ECO:0007669"/>
    <property type="project" value="UniProtKB-ARBA"/>
</dbReference>
<organism evidence="15 16">
    <name type="scientific">Hanseniaspora osmophila</name>
    <dbReference type="NCBI Taxonomy" id="56408"/>
    <lineage>
        <taxon>Eukaryota</taxon>
        <taxon>Fungi</taxon>
        <taxon>Dikarya</taxon>
        <taxon>Ascomycota</taxon>
        <taxon>Saccharomycotina</taxon>
        <taxon>Saccharomycetes</taxon>
        <taxon>Saccharomycodales</taxon>
        <taxon>Saccharomycodaceae</taxon>
        <taxon>Hanseniaspora</taxon>
    </lineage>
</organism>
<dbReference type="PANTHER" id="PTHR11630">
    <property type="entry name" value="DNA REPLICATION LICENSING FACTOR MCM FAMILY MEMBER"/>
    <property type="match status" value="1"/>
</dbReference>
<dbReference type="Gene3D" id="2.20.28.10">
    <property type="match status" value="1"/>
</dbReference>
<dbReference type="GO" id="GO:0005524">
    <property type="term" value="F:ATP binding"/>
    <property type="evidence" value="ECO:0007669"/>
    <property type="project" value="UniProtKB-UniRule"/>
</dbReference>
<evidence type="ECO:0000256" key="11">
    <source>
        <dbReference type="RuleBase" id="RU004070"/>
    </source>
</evidence>
<dbReference type="SUPFAM" id="SSF52540">
    <property type="entry name" value="P-loop containing nucleoside triphosphate hydrolases"/>
    <property type="match status" value="1"/>
</dbReference>
<dbReference type="InterPro" id="IPR012340">
    <property type="entry name" value="NA-bd_OB-fold"/>
</dbReference>
<keyword evidence="9 12" id="KW-0539">Nucleus</keyword>
<dbReference type="Proteomes" id="UP000095728">
    <property type="component" value="Unassembled WGS sequence"/>
</dbReference>
<evidence type="ECO:0000313" key="15">
    <source>
        <dbReference type="EMBL" id="OEJ85212.1"/>
    </source>
</evidence>
<dbReference type="GO" id="GO:0016887">
    <property type="term" value="F:ATP hydrolysis activity"/>
    <property type="evidence" value="ECO:0007669"/>
    <property type="project" value="RHEA"/>
</dbReference>
<dbReference type="Pfam" id="PF00493">
    <property type="entry name" value="MCM"/>
    <property type="match status" value="1"/>
</dbReference>
<dbReference type="Gene3D" id="3.30.1640.10">
    <property type="entry name" value="mini-chromosome maintenance (MCM) complex, chain A, domain 1"/>
    <property type="match status" value="1"/>
</dbReference>
<dbReference type="PRINTS" id="PR01661">
    <property type="entry name" value="MCMPROTEIN5"/>
</dbReference>
<dbReference type="GO" id="GO:0042555">
    <property type="term" value="C:MCM complex"/>
    <property type="evidence" value="ECO:0007669"/>
    <property type="project" value="UniProtKB-UniRule"/>
</dbReference>
<dbReference type="Pfam" id="PF14551">
    <property type="entry name" value="MCM_N"/>
    <property type="match status" value="1"/>
</dbReference>
<keyword evidence="8 11" id="KW-0238">DNA-binding</keyword>
<dbReference type="SMART" id="SM00350">
    <property type="entry name" value="MCM"/>
    <property type="match status" value="1"/>
</dbReference>
<dbReference type="PROSITE" id="PS50051">
    <property type="entry name" value="MCM_2"/>
    <property type="match status" value="1"/>
</dbReference>
<dbReference type="CDD" id="cd17756">
    <property type="entry name" value="MCM5"/>
    <property type="match status" value="1"/>
</dbReference>
<dbReference type="GO" id="GO:0043138">
    <property type="term" value="F:3'-5' DNA helicase activity"/>
    <property type="evidence" value="ECO:0007669"/>
    <property type="project" value="TreeGrafter"/>
</dbReference>
<dbReference type="GO" id="GO:0000727">
    <property type="term" value="P:double-strand break repair via break-induced replication"/>
    <property type="evidence" value="ECO:0007669"/>
    <property type="project" value="UniProtKB-ARBA"/>
</dbReference>
<dbReference type="InParanoid" id="A0A1E5RE80"/>
<dbReference type="EMBL" id="LPNM01000007">
    <property type="protein sequence ID" value="OEJ85212.1"/>
    <property type="molecule type" value="Genomic_DNA"/>
</dbReference>
<comment type="similarity">
    <text evidence="2 11">Belongs to the MCM family.</text>
</comment>
<keyword evidence="5 12" id="KW-0378">Hydrolase</keyword>
<dbReference type="GO" id="GO:0003688">
    <property type="term" value="F:DNA replication origin binding"/>
    <property type="evidence" value="ECO:0007669"/>
    <property type="project" value="UniProtKB-UniRule"/>
</dbReference>
<evidence type="ECO:0000256" key="9">
    <source>
        <dbReference type="ARBA" id="ARBA00023242"/>
    </source>
</evidence>
<protein>
    <recommendedName>
        <fullName evidence="12">DNA replication licensing factor MCM5</fullName>
        <ecNumber evidence="12">3.6.4.12</ecNumber>
    </recommendedName>
</protein>
<sequence>MSSFDRPAIYSAPVLPGEELASNENTEIVKSFKKFILEFRLGSKFVYRDQLRNNLLVKQYFLKLNIDHLINYNEELFKKMYEEPVDVIPLFETGITEVAKRISYLISPNNSNNNNNNNDNNNNNNDNNNNNNNNNDNNDQNGGFETGMAISEDTITDFNNGITCQLILESGGHSTVTSATANANNDIVPIRQLNSSNVSKIVKINGIIVSSSLLASRASKLTLMCRNCKHTVRITLNNFNSISGNTSSSIPKSCLAEKSNANANNPAGFNNTGVNSAAQLTSASESCGNDPYLIIHEQSTFIDQQFLKIQELPESVPIGEMPRNILMTSDRYLTNKLVPGKRVSIIGIYSIYQSKNSQLNGNNNKAVAIRSPYLKILGISTTLSDTMGAGDSSDQQQQKSDGDGVGPQSGIVSSTNFNEQDEQLFLSMSRDPNIYERMSQSIAPSIYGNLDIKKAIICLLVGGSKKILPDGMRLRGDINVLLLGDPGTAKSQLLKFVEKAAPISVYTSGKGSSAAGLTASVQRDPTTRDFYLEGGAMVLADGGVVCIDEFDKMRDEDRVAIHEAMEQQTISVAKAGITTVLNSRTSVLAAANPIYGRYDDMKSPGENIDFQTTILSRFDMIFIVKDEHNEQRDISIANHVMNIHTGRGNNNNHNNDPNNIAGNNQNENSDFEEVPIETLKKYVSYCRAKCAPRLSQPASERLSSHFVNIRKQLLINELEAREKSSIPITIRQLEAIIRITESLAKLELSPVATEAHVNEAIRLFQASTMDAASQDPVSASGSGAGANSSSSYQDILRIEQELKRRLPIGWSTSYSTLRREFVDSRGYAQSALDKALYVLERQETIQMRHQRQNIYRAGV</sequence>
<feature type="region of interest" description="Disordered" evidence="13">
    <location>
        <begin position="387"/>
        <end position="413"/>
    </location>
</feature>
<dbReference type="STRING" id="56408.A0A1E5RE80"/>
<feature type="domain" description="MCM C-terminal AAA(+) ATPase" evidence="14">
    <location>
        <begin position="434"/>
        <end position="640"/>
    </location>
</feature>
<name>A0A1E5RE80_9ASCO</name>
<dbReference type="InterPro" id="IPR008048">
    <property type="entry name" value="MCM5"/>
</dbReference>
<dbReference type="InterPro" id="IPR054125">
    <property type="entry name" value="MCM5_C"/>
</dbReference>
<dbReference type="FunCoup" id="A0A1E5RE80">
    <property type="interactions" value="1087"/>
</dbReference>
<evidence type="ECO:0000256" key="6">
    <source>
        <dbReference type="ARBA" id="ARBA00022806"/>
    </source>
</evidence>
<accession>A0A1E5RE80</accession>
<feature type="compositionally biased region" description="Low complexity" evidence="13">
    <location>
        <begin position="388"/>
        <end position="399"/>
    </location>
</feature>
<dbReference type="AlphaFoldDB" id="A0A1E5RE80"/>
<dbReference type="PRINTS" id="PR01657">
    <property type="entry name" value="MCMFAMILY"/>
</dbReference>
<evidence type="ECO:0000259" key="14">
    <source>
        <dbReference type="PROSITE" id="PS50051"/>
    </source>
</evidence>
<dbReference type="EC" id="3.6.4.12" evidence="12"/>
<dbReference type="InterPro" id="IPR033762">
    <property type="entry name" value="MCM_OB"/>
</dbReference>
<dbReference type="InterPro" id="IPR027417">
    <property type="entry name" value="P-loop_NTPase"/>
</dbReference>
<dbReference type="Pfam" id="PF17207">
    <property type="entry name" value="MCM_OB"/>
    <property type="match status" value="1"/>
</dbReference>
<evidence type="ECO:0000256" key="3">
    <source>
        <dbReference type="ARBA" id="ARBA00022705"/>
    </source>
</evidence>
<dbReference type="Gene3D" id="3.40.50.300">
    <property type="entry name" value="P-loop containing nucleotide triphosphate hydrolases"/>
    <property type="match status" value="1"/>
</dbReference>
<dbReference type="PROSITE" id="PS00847">
    <property type="entry name" value="MCM_1"/>
    <property type="match status" value="1"/>
</dbReference>
<keyword evidence="3 12" id="KW-0235">DNA replication</keyword>
<dbReference type="GO" id="GO:0006279">
    <property type="term" value="P:premeiotic DNA replication"/>
    <property type="evidence" value="ECO:0007669"/>
    <property type="project" value="UniProtKB-ARBA"/>
</dbReference>
<dbReference type="InterPro" id="IPR018525">
    <property type="entry name" value="MCM_CS"/>
</dbReference>
<evidence type="ECO:0000313" key="16">
    <source>
        <dbReference type="Proteomes" id="UP000095728"/>
    </source>
</evidence>
<feature type="compositionally biased region" description="Low complexity" evidence="13">
    <location>
        <begin position="109"/>
        <end position="141"/>
    </location>
</feature>
<feature type="region of interest" description="Disordered" evidence="13">
    <location>
        <begin position="648"/>
        <end position="668"/>
    </location>
</feature>
<comment type="subcellular location">
    <subcellularLocation>
        <location evidence="1 12">Nucleus</location>
    </subcellularLocation>
</comment>